<dbReference type="Proteomes" id="UP001241226">
    <property type="component" value="Chromosome 2"/>
</dbReference>
<reference evidence="2 3" key="1">
    <citation type="submission" date="2022-02" db="EMBL/GenBank/DDBJ databases">
        <title>Emergence and expansion in Europe of a Vibrio aestuarianus clonal complex pathogenic for oysters.</title>
        <authorList>
            <person name="Mesnil A."/>
            <person name="Travers M.-A."/>
        </authorList>
    </citation>
    <scope>NUCLEOTIDE SEQUENCE [LARGE SCALE GENOMIC DNA]</scope>
    <source>
        <strain evidence="2 3">U17</strain>
    </source>
</reference>
<keyword evidence="1" id="KW-1133">Transmembrane helix</keyword>
<evidence type="ECO:0000313" key="3">
    <source>
        <dbReference type="Proteomes" id="UP001241226"/>
    </source>
</evidence>
<gene>
    <name evidence="2" type="ORF">PYE67_14385</name>
</gene>
<evidence type="ECO:0000313" key="2">
    <source>
        <dbReference type="EMBL" id="WGK87308.1"/>
    </source>
</evidence>
<dbReference type="EMBL" id="CP118712">
    <property type="protein sequence ID" value="WGK87308.1"/>
    <property type="molecule type" value="Genomic_DNA"/>
</dbReference>
<evidence type="ECO:0000256" key="1">
    <source>
        <dbReference type="SAM" id="Phobius"/>
    </source>
</evidence>
<dbReference type="RefSeq" id="WP_261927014.1">
    <property type="nucleotide sequence ID" value="NZ_CALYLG010000238.1"/>
</dbReference>
<dbReference type="AlphaFoldDB" id="A0ABD7YQC8"/>
<feature type="transmembrane region" description="Helical" evidence="1">
    <location>
        <begin position="115"/>
        <end position="134"/>
    </location>
</feature>
<protein>
    <submittedName>
        <fullName evidence="2">Uncharacterized protein</fullName>
    </submittedName>
</protein>
<sequence>MKKNCRNCHFLTKEYTSIDSDFETSNSFSNVERCEIDRMKANPIKDHYAAKCHMGVWREGATKDPDFYKKVITSNRSNCFFYPYQKGMLFKAAEIMQKRQQDNEHLKRSNMYTRIGLWIAAGALILNVVVNYLSKNT</sequence>
<keyword evidence="1" id="KW-0472">Membrane</keyword>
<name>A0ABD7YQC8_9VIBR</name>
<organism evidence="2 3">
    <name type="scientific">Vibrio aestuarianus</name>
    <dbReference type="NCBI Taxonomy" id="28171"/>
    <lineage>
        <taxon>Bacteria</taxon>
        <taxon>Pseudomonadati</taxon>
        <taxon>Pseudomonadota</taxon>
        <taxon>Gammaproteobacteria</taxon>
        <taxon>Vibrionales</taxon>
        <taxon>Vibrionaceae</taxon>
        <taxon>Vibrio</taxon>
    </lineage>
</organism>
<keyword evidence="1" id="KW-0812">Transmembrane</keyword>
<proteinExistence type="predicted"/>
<accession>A0ABD7YQC8</accession>